<evidence type="ECO:0008006" key="3">
    <source>
        <dbReference type="Google" id="ProtNLM"/>
    </source>
</evidence>
<proteinExistence type="predicted"/>
<sequence>MRYFIFTIVFLGLMGSSFAQVEKGLWFVSGQVNIDLNTYKSDFISTSGSNFESSQFTRAIDFSPRVGYMVSNHWLIGADVNLGKLKTSRDQLATGAIPTKLQEWIDTHGVGLFTRRFFNMDENLQVFAEGRIGYSWWEQRFDNNSTNVQTNQTVRNYVGRLSVGLHYWMLPNLSLEINAPFLTLSSQEVNFLETDSRPIPVKQIDRGIGFAFGQSIGIGFNFIF</sequence>
<keyword evidence="2" id="KW-1185">Reference proteome</keyword>
<dbReference type="EMBL" id="JBHLWI010000002">
    <property type="protein sequence ID" value="MFC0261237.1"/>
    <property type="molecule type" value="Genomic_DNA"/>
</dbReference>
<evidence type="ECO:0000313" key="1">
    <source>
        <dbReference type="EMBL" id="MFC0261237.1"/>
    </source>
</evidence>
<accession>A0ABV6FNM9</accession>
<protein>
    <recommendedName>
        <fullName evidence="3">Outer membrane protein beta-barrel domain-containing protein</fullName>
    </recommendedName>
</protein>
<dbReference type="Gene3D" id="2.40.160.20">
    <property type="match status" value="1"/>
</dbReference>
<comment type="caution">
    <text evidence="1">The sequence shown here is derived from an EMBL/GenBank/DDBJ whole genome shotgun (WGS) entry which is preliminary data.</text>
</comment>
<dbReference type="Proteomes" id="UP001589797">
    <property type="component" value="Unassembled WGS sequence"/>
</dbReference>
<organism evidence="1 2">
    <name type="scientific">Fontibacter flavus</name>
    <dbReference type="NCBI Taxonomy" id="654838"/>
    <lineage>
        <taxon>Bacteria</taxon>
        <taxon>Pseudomonadati</taxon>
        <taxon>Bacteroidota</taxon>
        <taxon>Cytophagia</taxon>
        <taxon>Cytophagales</taxon>
        <taxon>Cyclobacteriaceae</taxon>
        <taxon>Fontibacter</taxon>
    </lineage>
</organism>
<dbReference type="SUPFAM" id="SSF56925">
    <property type="entry name" value="OMPA-like"/>
    <property type="match status" value="1"/>
</dbReference>
<name>A0ABV6FNM9_9BACT</name>
<dbReference type="InterPro" id="IPR011250">
    <property type="entry name" value="OMP/PagP_B-barrel"/>
</dbReference>
<reference evidence="1 2" key="1">
    <citation type="submission" date="2024-09" db="EMBL/GenBank/DDBJ databases">
        <authorList>
            <person name="Sun Q."/>
            <person name="Mori K."/>
        </authorList>
    </citation>
    <scope>NUCLEOTIDE SEQUENCE [LARGE SCALE GENOMIC DNA]</scope>
    <source>
        <strain evidence="1 2">CCM 7650</strain>
    </source>
</reference>
<dbReference type="RefSeq" id="WP_382385692.1">
    <property type="nucleotide sequence ID" value="NZ_JBHLWI010000002.1"/>
</dbReference>
<gene>
    <name evidence="1" type="ORF">ACFFIP_00985</name>
</gene>
<evidence type="ECO:0000313" key="2">
    <source>
        <dbReference type="Proteomes" id="UP001589797"/>
    </source>
</evidence>